<dbReference type="PANTHER" id="PTHR24345:SF91">
    <property type="entry name" value="SERINE_THREONINE-PROTEIN KINASE PLK4"/>
    <property type="match status" value="1"/>
</dbReference>
<protein>
    <recommendedName>
        <fullName evidence="3">Serine/threonine-protein kinase PLK4</fullName>
        <ecNumber evidence="2">2.7.11.21</ecNumber>
    </recommendedName>
    <alternativeName>
        <fullName evidence="12">Polo-like kinase 4</fullName>
    </alternativeName>
    <alternativeName>
        <fullName evidence="13 14">Serine/threonine-protein kinase SAK</fullName>
    </alternativeName>
</protein>
<evidence type="ECO:0000256" key="5">
    <source>
        <dbReference type="ARBA" id="ARBA00022527"/>
    </source>
</evidence>
<feature type="compositionally biased region" description="Basic and acidic residues" evidence="18">
    <location>
        <begin position="425"/>
        <end position="439"/>
    </location>
</feature>
<dbReference type="GO" id="GO:0005814">
    <property type="term" value="C:centriole"/>
    <property type="evidence" value="ECO:0007669"/>
    <property type="project" value="UniProtKB-SubCell"/>
</dbReference>
<feature type="domain" description="POLO box" evidence="20">
    <location>
        <begin position="1053"/>
        <end position="1130"/>
    </location>
</feature>
<evidence type="ECO:0000256" key="14">
    <source>
        <dbReference type="ARBA" id="ARBA00030924"/>
    </source>
</evidence>
<feature type="domain" description="Protein kinase" evidence="19">
    <location>
        <begin position="14"/>
        <end position="268"/>
    </location>
</feature>
<keyword evidence="10" id="KW-0832">Ubl conjugation</keyword>
<evidence type="ECO:0000256" key="4">
    <source>
        <dbReference type="ARBA" id="ARBA00022490"/>
    </source>
</evidence>
<dbReference type="PROSITE" id="PS50011">
    <property type="entry name" value="PROTEIN_KINASE_DOM"/>
    <property type="match status" value="1"/>
</dbReference>
<dbReference type="PROSITE" id="PS00107">
    <property type="entry name" value="PROTEIN_KINASE_ATP"/>
    <property type="match status" value="1"/>
</dbReference>
<comment type="catalytic activity">
    <reaction evidence="15">
        <text>L-threonyl-[protein] + ATP = O-phospho-L-threonyl-[protein] + ADP + H(+)</text>
        <dbReference type="Rhea" id="RHEA:46608"/>
        <dbReference type="Rhea" id="RHEA-COMP:11060"/>
        <dbReference type="Rhea" id="RHEA-COMP:11605"/>
        <dbReference type="ChEBI" id="CHEBI:15378"/>
        <dbReference type="ChEBI" id="CHEBI:30013"/>
        <dbReference type="ChEBI" id="CHEBI:30616"/>
        <dbReference type="ChEBI" id="CHEBI:61977"/>
        <dbReference type="ChEBI" id="CHEBI:456216"/>
        <dbReference type="EC" id="2.7.11.21"/>
    </reaction>
</comment>
<dbReference type="InterPro" id="IPR008266">
    <property type="entry name" value="Tyr_kinase_AS"/>
</dbReference>
<dbReference type="GO" id="GO:0005634">
    <property type="term" value="C:nucleus"/>
    <property type="evidence" value="ECO:0007669"/>
    <property type="project" value="TreeGrafter"/>
</dbReference>
<dbReference type="Gene3D" id="1.10.510.10">
    <property type="entry name" value="Transferase(Phosphotransferase) domain 1"/>
    <property type="match status" value="1"/>
</dbReference>
<sequence>MNKKNEIGGSIEEYDVGTHLGRGGFATVYCAKCRNTGRDVAIKKINKSEITAGGLISRVRQEVTIHSQLSHPAILKLYTFFEDQQFVYLVLELCTKGELQKHLKNLRRVLAENEAREYLSQIVSGMLYLHSQSIMHRDLTLSNILLDNHGRIKIADFGLATQLRRPDDRHTTMCGTPNYISPEVVTRSSHGLESDVWSLGCMLFIMLVGHPPFDSKGAKESIFTNVVIGDYKVPSYVSVNARNLISECLQKNPKERIKLEAIPNHPFMNTGNKVDVSRMSDSGLYTMTTVTTTHHTRAPLASISESDLSCSEGSGSSHTGQIKPCSEPLLRHPSSPPVRMKSSPRDLLPPNAGVIDSLKKKFTPLPSLKGGGNFAFTTPLLPPSIKRERDVSEERNRQQNSNELRCSSSSSCDDQCNSVQYSSSRIKDEVSHHIPGERKGRARSNSRSRSNDCGTVEHNCTSETHNPSRKDKSGDYNDNSGERSRISYECSSESHKNELCNQYSGHQNQGSGMRSKEIYSDCRSRSLEKKCTSGQESRRLIENQLRSVENCQQDDPGYRFSRSRERCGVPRSSEFPQSGTSKHMTSSREKPRYDFKESSRNQTKPELQSSKHKSKEHYSERTYSCCQSSQHKSWCEKRKRASEDVDSVYSSGKNSGTERRINLNPENCSRHCHNACNSMCNISSKSCCKEHCVCVSKNKQQNNILSDIPPVVNRSVDSENVNPKDAEVPENPQRTGTPKKRGAANSQSLSQQTSPLSSCRLKKVRYRSNKYFLNILSNGEVCLEHLCSKRSQEMVDDVCRISPDGMRIVIYQPNNGLGSVPGDSPPPLPDEGAQLLFSYDNLPVKYWNKYKAASRFVKLLKSKTTKITYYTDQAKFFLMENSPDPDFVATFYHGTKLTKSGNNLVIKCPTGASHSVSLTPEHKLLPDNLEPLYLHFKQVHDHCLYLERVLSEVKDKTKMDCFPVILGRKPVSTSSPSESTCGKLHPTSDKENFSPTSIQSYRSPRNILTQLGSFEDSLASYQVLGNSAPRVRVPHTPHTYSNLLVNTCEVKHPVSRVYVQNIGWASRGRNGVVCVEYLDGTQVEVSSNSPKVIFTDASGVATTFEVKDKLPLALQNKLSHMSAVLNSLTYSPASSTPPPSSYVGGLR</sequence>
<feature type="compositionally biased region" description="Low complexity" evidence="18">
    <location>
        <begin position="304"/>
        <end position="317"/>
    </location>
</feature>
<feature type="region of interest" description="Disordered" evidence="18">
    <location>
        <begin position="552"/>
        <end position="615"/>
    </location>
</feature>
<dbReference type="FunFam" id="3.30.200.20:FF:000042">
    <property type="entry name" value="Aurora kinase A"/>
    <property type="match status" value="1"/>
</dbReference>
<keyword evidence="7 17" id="KW-0547">Nucleotide-binding</keyword>
<reference evidence="23 24" key="1">
    <citation type="journal article" date="2024" name="BMC Genomics">
        <title>Genome assembly of redclaw crayfish (Cherax quadricarinatus) provides insights into its immune adaptation and hypoxia tolerance.</title>
        <authorList>
            <person name="Liu Z."/>
            <person name="Zheng J."/>
            <person name="Li H."/>
            <person name="Fang K."/>
            <person name="Wang S."/>
            <person name="He J."/>
            <person name="Zhou D."/>
            <person name="Weng S."/>
            <person name="Chi M."/>
            <person name="Gu Z."/>
            <person name="He J."/>
            <person name="Li F."/>
            <person name="Wang M."/>
        </authorList>
    </citation>
    <scope>NUCLEOTIDE SEQUENCE [LARGE SCALE GENOMIC DNA]</scope>
    <source>
        <strain evidence="23">ZL_2023a</strain>
    </source>
</reference>
<accession>A0AAW0X336</accession>
<dbReference type="GO" id="GO:0004674">
    <property type="term" value="F:protein serine/threonine kinase activity"/>
    <property type="evidence" value="ECO:0007669"/>
    <property type="project" value="UniProtKB-KW"/>
</dbReference>
<evidence type="ECO:0000256" key="8">
    <source>
        <dbReference type="ARBA" id="ARBA00022777"/>
    </source>
</evidence>
<dbReference type="InterPro" id="IPR000959">
    <property type="entry name" value="POLO_box_dom"/>
</dbReference>
<feature type="domain" description="Cryptic POLO box 1 (CPB1)" evidence="21">
    <location>
        <begin position="748"/>
        <end position="863"/>
    </location>
</feature>
<dbReference type="AlphaFoldDB" id="A0AAW0X336"/>
<feature type="compositionally biased region" description="Basic and acidic residues" evidence="18">
    <location>
        <begin position="586"/>
        <end position="599"/>
    </location>
</feature>
<dbReference type="PROSITE" id="PS50078">
    <property type="entry name" value="POLO_BOX"/>
    <property type="match status" value="1"/>
</dbReference>
<dbReference type="InterPro" id="IPR033699">
    <property type="entry name" value="POLO_box_Plk4_1"/>
</dbReference>
<evidence type="ECO:0000259" key="19">
    <source>
        <dbReference type="PROSITE" id="PS50011"/>
    </source>
</evidence>
<dbReference type="Gene3D" id="3.30.1120.130">
    <property type="match status" value="1"/>
</dbReference>
<keyword evidence="9 17" id="KW-0067">ATP-binding</keyword>
<dbReference type="GO" id="GO:0005524">
    <property type="term" value="F:ATP binding"/>
    <property type="evidence" value="ECO:0007669"/>
    <property type="project" value="UniProtKB-UniRule"/>
</dbReference>
<dbReference type="FunFam" id="1.10.510.10:FF:000576">
    <property type="entry name" value="Serine/threonine-protein kinase PLK4"/>
    <property type="match status" value="1"/>
</dbReference>
<dbReference type="EC" id="2.7.11.21" evidence="2"/>
<feature type="compositionally biased region" description="Basic and acidic residues" evidence="18">
    <location>
        <begin position="385"/>
        <end position="397"/>
    </location>
</feature>
<dbReference type="SUPFAM" id="SSF56112">
    <property type="entry name" value="Protein kinase-like (PK-like)"/>
    <property type="match status" value="1"/>
</dbReference>
<dbReference type="InterPro" id="IPR011009">
    <property type="entry name" value="Kinase-like_dom_sf"/>
</dbReference>
<feature type="region of interest" description="Disordered" evidence="18">
    <location>
        <begin position="366"/>
        <end position="488"/>
    </location>
</feature>
<feature type="compositionally biased region" description="Basic and acidic residues" evidence="18">
    <location>
        <begin position="466"/>
        <end position="488"/>
    </location>
</feature>
<dbReference type="EMBL" id="JARKIK010000042">
    <property type="protein sequence ID" value="KAK8737570.1"/>
    <property type="molecule type" value="Genomic_DNA"/>
</dbReference>
<evidence type="ECO:0000256" key="9">
    <source>
        <dbReference type="ARBA" id="ARBA00022840"/>
    </source>
</evidence>
<keyword evidence="11" id="KW-0206">Cytoskeleton</keyword>
<dbReference type="Proteomes" id="UP001445076">
    <property type="component" value="Unassembled WGS sequence"/>
</dbReference>
<feature type="region of interest" description="Disordered" evidence="18">
    <location>
        <begin position="304"/>
        <end position="352"/>
    </location>
</feature>
<feature type="region of interest" description="Disordered" evidence="18">
    <location>
        <begin position="976"/>
        <end position="996"/>
    </location>
</feature>
<dbReference type="PROSITE" id="PS51985">
    <property type="entry name" value="CPB2"/>
    <property type="match status" value="1"/>
</dbReference>
<keyword evidence="4" id="KW-0963">Cytoplasm</keyword>
<dbReference type="PROSITE" id="PS51984">
    <property type="entry name" value="CPB1"/>
    <property type="match status" value="1"/>
</dbReference>
<evidence type="ECO:0000313" key="23">
    <source>
        <dbReference type="EMBL" id="KAK8737570.1"/>
    </source>
</evidence>
<dbReference type="InterPro" id="IPR000719">
    <property type="entry name" value="Prot_kinase_dom"/>
</dbReference>
<organism evidence="23 24">
    <name type="scientific">Cherax quadricarinatus</name>
    <name type="common">Australian red claw crayfish</name>
    <dbReference type="NCBI Taxonomy" id="27406"/>
    <lineage>
        <taxon>Eukaryota</taxon>
        <taxon>Metazoa</taxon>
        <taxon>Ecdysozoa</taxon>
        <taxon>Arthropoda</taxon>
        <taxon>Crustacea</taxon>
        <taxon>Multicrustacea</taxon>
        <taxon>Malacostraca</taxon>
        <taxon>Eumalacostraca</taxon>
        <taxon>Eucarida</taxon>
        <taxon>Decapoda</taxon>
        <taxon>Pleocyemata</taxon>
        <taxon>Astacidea</taxon>
        <taxon>Parastacoidea</taxon>
        <taxon>Parastacidae</taxon>
        <taxon>Cherax</taxon>
    </lineage>
</organism>
<evidence type="ECO:0000259" key="21">
    <source>
        <dbReference type="PROSITE" id="PS51984"/>
    </source>
</evidence>
<dbReference type="InterPro" id="IPR033698">
    <property type="entry name" value="POLO_box_Plk4_2"/>
</dbReference>
<evidence type="ECO:0000256" key="15">
    <source>
        <dbReference type="ARBA" id="ARBA00047802"/>
    </source>
</evidence>
<evidence type="ECO:0000256" key="17">
    <source>
        <dbReference type="PROSITE-ProRule" id="PRU10141"/>
    </source>
</evidence>
<dbReference type="Pfam" id="PF00069">
    <property type="entry name" value="Pkinase"/>
    <property type="match status" value="1"/>
</dbReference>
<evidence type="ECO:0000259" key="22">
    <source>
        <dbReference type="PROSITE" id="PS51985"/>
    </source>
</evidence>
<name>A0AAW0X336_CHEQU</name>
<evidence type="ECO:0000256" key="1">
    <source>
        <dbReference type="ARBA" id="ARBA00004114"/>
    </source>
</evidence>
<gene>
    <name evidence="23" type="ORF">OTU49_004541</name>
</gene>
<dbReference type="Gene3D" id="3.30.1120.120">
    <property type="match status" value="1"/>
</dbReference>
<feature type="domain" description="Cryptic POLO box 2 (CPB2)" evidence="22">
    <location>
        <begin position="864"/>
        <end position="976"/>
    </location>
</feature>
<keyword evidence="5" id="KW-0723">Serine/threonine-protein kinase</keyword>
<comment type="catalytic activity">
    <reaction evidence="16">
        <text>L-seryl-[protein] + ATP = O-phospho-L-seryl-[protein] + ADP + H(+)</text>
        <dbReference type="Rhea" id="RHEA:17989"/>
        <dbReference type="Rhea" id="RHEA-COMP:9863"/>
        <dbReference type="Rhea" id="RHEA-COMP:11604"/>
        <dbReference type="ChEBI" id="CHEBI:15378"/>
        <dbReference type="ChEBI" id="CHEBI:29999"/>
        <dbReference type="ChEBI" id="CHEBI:30616"/>
        <dbReference type="ChEBI" id="CHEBI:83421"/>
        <dbReference type="ChEBI" id="CHEBI:456216"/>
        <dbReference type="EC" id="2.7.11.21"/>
    </reaction>
</comment>
<feature type="compositionally biased region" description="Polar residues" evidence="18">
    <location>
        <begin position="415"/>
        <end position="424"/>
    </location>
</feature>
<evidence type="ECO:0000256" key="3">
    <source>
        <dbReference type="ARBA" id="ARBA00020245"/>
    </source>
</evidence>
<feature type="compositionally biased region" description="Low complexity" evidence="18">
    <location>
        <begin position="746"/>
        <end position="756"/>
    </location>
</feature>
<evidence type="ECO:0000256" key="6">
    <source>
        <dbReference type="ARBA" id="ARBA00022679"/>
    </source>
</evidence>
<evidence type="ECO:0000256" key="11">
    <source>
        <dbReference type="ARBA" id="ARBA00023212"/>
    </source>
</evidence>
<evidence type="ECO:0000256" key="16">
    <source>
        <dbReference type="ARBA" id="ARBA00048347"/>
    </source>
</evidence>
<evidence type="ECO:0000256" key="7">
    <source>
        <dbReference type="ARBA" id="ARBA00022741"/>
    </source>
</evidence>
<dbReference type="InterPro" id="IPR017441">
    <property type="entry name" value="Protein_kinase_ATP_BS"/>
</dbReference>
<evidence type="ECO:0000256" key="18">
    <source>
        <dbReference type="SAM" id="MobiDB-lite"/>
    </source>
</evidence>
<dbReference type="SUPFAM" id="SSF82615">
    <property type="entry name" value="Polo-box domain"/>
    <property type="match status" value="1"/>
</dbReference>
<dbReference type="Pfam" id="PF18190">
    <property type="entry name" value="Plk4_PB1"/>
    <property type="match status" value="1"/>
</dbReference>
<evidence type="ECO:0000256" key="2">
    <source>
        <dbReference type="ARBA" id="ARBA00012424"/>
    </source>
</evidence>
<proteinExistence type="predicted"/>
<dbReference type="InterPro" id="IPR047108">
    <property type="entry name" value="Plk4-like_POLO_box_2_sf"/>
</dbReference>
<feature type="region of interest" description="Disordered" evidence="18">
    <location>
        <begin position="706"/>
        <end position="756"/>
    </location>
</feature>
<evidence type="ECO:0000256" key="12">
    <source>
        <dbReference type="ARBA" id="ARBA00030332"/>
    </source>
</evidence>
<dbReference type="CDD" id="cd13114">
    <property type="entry name" value="POLO_box_Plk4_1"/>
    <property type="match status" value="1"/>
</dbReference>
<dbReference type="Pfam" id="PF18409">
    <property type="entry name" value="Plk4_PB2"/>
    <property type="match status" value="1"/>
</dbReference>
<keyword evidence="6" id="KW-0808">Transferase</keyword>
<dbReference type="Gene3D" id="2.40.50.930">
    <property type="match status" value="1"/>
</dbReference>
<keyword evidence="8" id="KW-0418">Kinase</keyword>
<comment type="caution">
    <text evidence="23">The sequence shown here is derived from an EMBL/GenBank/DDBJ whole genome shotgun (WGS) entry which is preliminary data.</text>
</comment>
<dbReference type="PANTHER" id="PTHR24345">
    <property type="entry name" value="SERINE/THREONINE-PROTEIN KINASE PLK"/>
    <property type="match status" value="1"/>
</dbReference>
<evidence type="ECO:0000259" key="20">
    <source>
        <dbReference type="PROSITE" id="PS50078"/>
    </source>
</evidence>
<keyword evidence="24" id="KW-1185">Reference proteome</keyword>
<evidence type="ECO:0000256" key="13">
    <source>
        <dbReference type="ARBA" id="ARBA00030429"/>
    </source>
</evidence>
<feature type="binding site" evidence="17">
    <location>
        <position position="44"/>
    </location>
    <ligand>
        <name>ATP</name>
        <dbReference type="ChEBI" id="CHEBI:30616"/>
    </ligand>
</feature>
<feature type="compositionally biased region" description="Polar residues" evidence="18">
    <location>
        <begin position="574"/>
        <end position="584"/>
    </location>
</feature>
<comment type="subcellular location">
    <subcellularLocation>
        <location evidence="1">Cytoplasm</location>
        <location evidence="1">Cytoskeleton</location>
        <location evidence="1">Microtubule organizing center</location>
        <location evidence="1">Centrosome</location>
        <location evidence="1">Centriole</location>
    </subcellularLocation>
</comment>
<evidence type="ECO:0000256" key="10">
    <source>
        <dbReference type="ARBA" id="ARBA00022843"/>
    </source>
</evidence>
<dbReference type="PROSITE" id="PS00109">
    <property type="entry name" value="PROTEIN_KINASE_TYR"/>
    <property type="match status" value="1"/>
</dbReference>
<dbReference type="InterPro" id="IPR046437">
    <property type="entry name" value="Ser_Thr-PK_POLO_box_1_sf"/>
</dbReference>
<evidence type="ECO:0000313" key="24">
    <source>
        <dbReference type="Proteomes" id="UP001445076"/>
    </source>
</evidence>